<accession>A0A7S3JVI9</accession>
<evidence type="ECO:0000313" key="1">
    <source>
        <dbReference type="EMBL" id="CAE0366199.1"/>
    </source>
</evidence>
<reference evidence="1" key="1">
    <citation type="submission" date="2021-01" db="EMBL/GenBank/DDBJ databases">
        <authorList>
            <person name="Corre E."/>
            <person name="Pelletier E."/>
            <person name="Niang G."/>
            <person name="Scheremetjew M."/>
            <person name="Finn R."/>
            <person name="Kale V."/>
            <person name="Holt S."/>
            <person name="Cochrane G."/>
            <person name="Meng A."/>
            <person name="Brown T."/>
            <person name="Cohen L."/>
        </authorList>
    </citation>
    <scope>NUCLEOTIDE SEQUENCE</scope>
    <source>
        <strain evidence="1">CCMP1510</strain>
    </source>
</reference>
<dbReference type="AlphaFoldDB" id="A0A7S3JVI9"/>
<organism evidence="1">
    <name type="scientific">Aureoumbra lagunensis</name>
    <dbReference type="NCBI Taxonomy" id="44058"/>
    <lineage>
        <taxon>Eukaryota</taxon>
        <taxon>Sar</taxon>
        <taxon>Stramenopiles</taxon>
        <taxon>Ochrophyta</taxon>
        <taxon>Pelagophyceae</taxon>
        <taxon>Pelagomonadales</taxon>
        <taxon>Aureoumbra</taxon>
    </lineage>
</organism>
<name>A0A7S3JVI9_9STRA</name>
<proteinExistence type="predicted"/>
<protein>
    <submittedName>
        <fullName evidence="1">Uncharacterized protein</fullName>
    </submittedName>
</protein>
<dbReference type="EMBL" id="HBIJ01009960">
    <property type="protein sequence ID" value="CAE0366199.1"/>
    <property type="molecule type" value="Transcribed_RNA"/>
</dbReference>
<gene>
    <name evidence="1" type="ORF">ALAG00032_LOCUS6943</name>
</gene>
<sequence length="222" mass="23622">MNGEEVPAVVRACSRAWITAQLELLETFKQNRDELVAKPSLKPGDHVFIPATIRCINLGPANFGSWPVKTIVVSRAALRQAMGESDIFACPDFVDGATQTAGDTKGMLHGVGQNKLGFVAQGLVETKVNSEMPMYTTAASGPPLLGARQVVQEFGLMDVLAGLTECVLQVGSQFEHAAGMAGLPIGAGDERVLQGDSQFTYAEGMVDLPNVDTVDEIAEDWS</sequence>